<proteinExistence type="predicted"/>
<dbReference type="PANTHER" id="PTHR43845:SF1">
    <property type="entry name" value="BLR5969 PROTEIN"/>
    <property type="match status" value="1"/>
</dbReference>
<comment type="caution">
    <text evidence="1">The sequence shown here is derived from an EMBL/GenBank/DDBJ whole genome shotgun (WGS) entry which is preliminary data.</text>
</comment>
<dbReference type="OrthoDB" id="5360374at2759"/>
<dbReference type="Gene3D" id="3.40.50.12780">
    <property type="entry name" value="N-terminal domain of ligase-like"/>
    <property type="match status" value="1"/>
</dbReference>
<evidence type="ECO:0000313" key="1">
    <source>
        <dbReference type="EMBL" id="CAF9928951.1"/>
    </source>
</evidence>
<keyword evidence="2" id="KW-1185">Reference proteome</keyword>
<dbReference type="AlphaFoldDB" id="A0A8H3FQK4"/>
<dbReference type="PANTHER" id="PTHR43845">
    <property type="entry name" value="BLR5969 PROTEIN"/>
    <property type="match status" value="1"/>
</dbReference>
<accession>A0A8H3FQK4</accession>
<organism evidence="1 2">
    <name type="scientific">Heterodermia speciosa</name>
    <dbReference type="NCBI Taxonomy" id="116794"/>
    <lineage>
        <taxon>Eukaryota</taxon>
        <taxon>Fungi</taxon>
        <taxon>Dikarya</taxon>
        <taxon>Ascomycota</taxon>
        <taxon>Pezizomycotina</taxon>
        <taxon>Lecanoromycetes</taxon>
        <taxon>OSLEUM clade</taxon>
        <taxon>Lecanoromycetidae</taxon>
        <taxon>Caliciales</taxon>
        <taxon>Physciaceae</taxon>
        <taxon>Heterodermia</taxon>
    </lineage>
</organism>
<dbReference type="InterPro" id="IPR042099">
    <property type="entry name" value="ANL_N_sf"/>
</dbReference>
<evidence type="ECO:0008006" key="3">
    <source>
        <dbReference type="Google" id="ProtNLM"/>
    </source>
</evidence>
<dbReference type="EMBL" id="CAJPDS010000050">
    <property type="protein sequence ID" value="CAF9928951.1"/>
    <property type="molecule type" value="Genomic_DNA"/>
</dbReference>
<sequence>MLDYRILEIIDHARTKSHYYRELYQDLPHDIESLSQVPRVNHATFWAANSNKLCENKVLTGPFTNGAIFRTSGTTSRPKNSFFTRSELDRGIDARARCLVQAGLQSGDRVANLLYGGNMYKGFPDVSDALPRTGIPNVHLSIGGIASLKHQAWGVKEFEATLIVAMPTTACRLANHYVEHGETVDSVRLVIFSGELMYKEQKALLLKAFPNSKVGPLSYASVDGGLVGVPVSVPDTVLESQPIYQVDESNLVLELIDEDGNNIYKEGVPGEVVITSLQRRLMPIIRYSMGDVAMWTNFKLGHIQVLGRSTVGVTVGQSRFDLRDLKAVIARGMTGETVHGVQILLRRSKGKDEMVFRIAARPQEPASRARIVREEMDNTHEYARAEQQYFNPLVVEFVSVNDFIYNDRSGKLREVVDLRLSEDETPIKSKI</sequence>
<evidence type="ECO:0000313" key="2">
    <source>
        <dbReference type="Proteomes" id="UP000664521"/>
    </source>
</evidence>
<reference evidence="1" key="1">
    <citation type="submission" date="2021-03" db="EMBL/GenBank/DDBJ databases">
        <authorList>
            <person name="Tagirdzhanova G."/>
        </authorList>
    </citation>
    <scope>NUCLEOTIDE SEQUENCE</scope>
</reference>
<gene>
    <name evidence="1" type="ORF">HETSPECPRED_007236</name>
</gene>
<dbReference type="Proteomes" id="UP000664521">
    <property type="component" value="Unassembled WGS sequence"/>
</dbReference>
<protein>
    <recommendedName>
        <fullName evidence="3">AMP-dependent synthetase/ligase domain-containing protein</fullName>
    </recommendedName>
</protein>
<name>A0A8H3FQK4_9LECA</name>
<dbReference type="SUPFAM" id="SSF56801">
    <property type="entry name" value="Acetyl-CoA synthetase-like"/>
    <property type="match status" value="1"/>
</dbReference>